<dbReference type="Gene3D" id="3.30.300.30">
    <property type="match status" value="1"/>
</dbReference>
<dbReference type="Pfam" id="PF00501">
    <property type="entry name" value="AMP-binding"/>
    <property type="match status" value="1"/>
</dbReference>
<dbReference type="InterPro" id="IPR020845">
    <property type="entry name" value="AMP-binding_CS"/>
</dbReference>
<dbReference type="Pfam" id="PF13193">
    <property type="entry name" value="AMP-binding_C"/>
    <property type="match status" value="1"/>
</dbReference>
<keyword evidence="4" id="KW-1185">Reference proteome</keyword>
<dbReference type="RefSeq" id="WP_183967136.1">
    <property type="nucleotide sequence ID" value="NZ_BAABEW010000002.1"/>
</dbReference>
<dbReference type="Proteomes" id="UP000532440">
    <property type="component" value="Unassembled WGS sequence"/>
</dbReference>
<name>A0A7W8M8K4_9BURK</name>
<dbReference type="Gene3D" id="3.40.50.12780">
    <property type="entry name" value="N-terminal domain of ligase-like"/>
    <property type="match status" value="1"/>
</dbReference>
<dbReference type="InterPro" id="IPR000873">
    <property type="entry name" value="AMP-dep_synth/lig_dom"/>
</dbReference>
<dbReference type="InterPro" id="IPR045851">
    <property type="entry name" value="AMP-bd_C_sf"/>
</dbReference>
<evidence type="ECO:0000259" key="1">
    <source>
        <dbReference type="Pfam" id="PF00501"/>
    </source>
</evidence>
<protein>
    <submittedName>
        <fullName evidence="3">Fatty-acyl-CoA synthase</fullName>
        <ecNumber evidence="3">6.2.1.-</ecNumber>
    </submittedName>
</protein>
<accession>A0A7W8M8K4</accession>
<evidence type="ECO:0000313" key="4">
    <source>
        <dbReference type="Proteomes" id="UP000532440"/>
    </source>
</evidence>
<gene>
    <name evidence="3" type="ORF">HNQ70_002095</name>
</gene>
<dbReference type="GO" id="GO:0006631">
    <property type="term" value="P:fatty acid metabolic process"/>
    <property type="evidence" value="ECO:0007669"/>
    <property type="project" value="TreeGrafter"/>
</dbReference>
<dbReference type="PANTHER" id="PTHR43201:SF32">
    <property type="entry name" value="2-SUCCINYLBENZOATE--COA LIGASE, CHLOROPLASTIC_PEROXISOMAL"/>
    <property type="match status" value="1"/>
</dbReference>
<evidence type="ECO:0000313" key="3">
    <source>
        <dbReference type="EMBL" id="MBB5272081.1"/>
    </source>
</evidence>
<reference evidence="3 4" key="1">
    <citation type="submission" date="2020-08" db="EMBL/GenBank/DDBJ databases">
        <title>Genomic Encyclopedia of Type Strains, Phase IV (KMG-IV): sequencing the most valuable type-strain genomes for metagenomic binning, comparative biology and taxonomic classification.</title>
        <authorList>
            <person name="Goeker M."/>
        </authorList>
    </citation>
    <scope>NUCLEOTIDE SEQUENCE [LARGE SCALE GENOMIC DNA]</scope>
    <source>
        <strain evidence="3 4">DSM 29781</strain>
    </source>
</reference>
<dbReference type="AlphaFoldDB" id="A0A7W8M8K4"/>
<feature type="domain" description="AMP-binding enzyme C-terminal" evidence="2">
    <location>
        <begin position="420"/>
        <end position="496"/>
    </location>
</feature>
<dbReference type="EMBL" id="JACHGB010000004">
    <property type="protein sequence ID" value="MBB5272081.1"/>
    <property type="molecule type" value="Genomic_DNA"/>
</dbReference>
<sequence>MTPLTQQAGQSSVGALFRGRAELHPASPAIQTTDGRVLSYGELNQRVNRAASVLASLGARRGDRVAILSENRPEYLELLLACAKIGAILACQNWRLAPPELAHCVKLVEPVAVFASERHDSLLAKAGLPATVHTVRIGADYEARLAAASPAEPVLAAQAEDGLMILYTSGTTGLPKGAVISHRAEIARSLVGYADLGTRPGDTCMAWAPLFHMAAAEPSLSALMAGGKVIVVDGFKPDEIAWHVGQEQFGHLLLMPGMIEPLIAELERQKIVPKGVRICGAMADLVPAHQIAKITALLGAPYLNTFGSTETGAPPASANLLAAGQVPTRLSKQQNHFCEIRLVDADDQDVPPGAPGELAIRGPTVFSGYWNAPETNEKDFRGGWFHMGDMFVRNADGTLDFVDRVKYMIKSGGENVYPAEIERVLLLDARVADAIVVRRPDPKWGEVPVAIVARKDDSLQAQDLLDRCRAELAGYKRPKEIVFVELEQLPRSTTGKIQRHEVEAWLKKQAS</sequence>
<dbReference type="PROSITE" id="PS00455">
    <property type="entry name" value="AMP_BINDING"/>
    <property type="match status" value="1"/>
</dbReference>
<dbReference type="InterPro" id="IPR025110">
    <property type="entry name" value="AMP-bd_C"/>
</dbReference>
<comment type="caution">
    <text evidence="3">The sequence shown here is derived from an EMBL/GenBank/DDBJ whole genome shotgun (WGS) entry which is preliminary data.</text>
</comment>
<proteinExistence type="predicted"/>
<organism evidence="3 4">
    <name type="scientific">Quisquiliibacterium transsilvanicum</name>
    <dbReference type="NCBI Taxonomy" id="1549638"/>
    <lineage>
        <taxon>Bacteria</taxon>
        <taxon>Pseudomonadati</taxon>
        <taxon>Pseudomonadota</taxon>
        <taxon>Betaproteobacteria</taxon>
        <taxon>Burkholderiales</taxon>
        <taxon>Burkholderiaceae</taxon>
        <taxon>Quisquiliibacterium</taxon>
    </lineage>
</organism>
<dbReference type="EC" id="6.2.1.-" evidence="3"/>
<dbReference type="PANTHER" id="PTHR43201">
    <property type="entry name" value="ACYL-COA SYNTHETASE"/>
    <property type="match status" value="1"/>
</dbReference>
<dbReference type="SUPFAM" id="SSF56801">
    <property type="entry name" value="Acetyl-CoA synthetase-like"/>
    <property type="match status" value="1"/>
</dbReference>
<keyword evidence="3" id="KW-0436">Ligase</keyword>
<dbReference type="GO" id="GO:0031956">
    <property type="term" value="F:medium-chain fatty acid-CoA ligase activity"/>
    <property type="evidence" value="ECO:0007669"/>
    <property type="project" value="TreeGrafter"/>
</dbReference>
<dbReference type="InterPro" id="IPR042099">
    <property type="entry name" value="ANL_N_sf"/>
</dbReference>
<evidence type="ECO:0000259" key="2">
    <source>
        <dbReference type="Pfam" id="PF13193"/>
    </source>
</evidence>
<feature type="domain" description="AMP-dependent synthetase/ligase" evidence="1">
    <location>
        <begin position="18"/>
        <end position="370"/>
    </location>
</feature>